<proteinExistence type="inferred from homology"/>
<dbReference type="PROSITE" id="PS00135">
    <property type="entry name" value="TRYPSIN_SER"/>
    <property type="match status" value="1"/>
</dbReference>
<organism evidence="6 7">
    <name type="scientific">Aedes albopictus</name>
    <name type="common">Asian tiger mosquito</name>
    <name type="synonym">Stegomyia albopicta</name>
    <dbReference type="NCBI Taxonomy" id="7160"/>
    <lineage>
        <taxon>Eukaryota</taxon>
        <taxon>Metazoa</taxon>
        <taxon>Ecdysozoa</taxon>
        <taxon>Arthropoda</taxon>
        <taxon>Hexapoda</taxon>
        <taxon>Insecta</taxon>
        <taxon>Pterygota</taxon>
        <taxon>Neoptera</taxon>
        <taxon>Endopterygota</taxon>
        <taxon>Diptera</taxon>
        <taxon>Nematocera</taxon>
        <taxon>Culicoidea</taxon>
        <taxon>Culicidae</taxon>
        <taxon>Culicinae</taxon>
        <taxon>Aedini</taxon>
        <taxon>Aedes</taxon>
        <taxon>Stegomyia</taxon>
    </lineage>
</organism>
<evidence type="ECO:0000259" key="5">
    <source>
        <dbReference type="PROSITE" id="PS50240"/>
    </source>
</evidence>
<sequence>MMRSVVAVVFLGLMLAGALAAPPIETRIVGGKDTAIEQHPYQVSLRRGASHTCGGSIISAGAVLTAAHCVYYTNAEPTDFSIRAGSTLRNEGGQLITVAQMFIHPDYDDWTLEWDIAVLKLSENLVFGAGVQPVALPASSLKISPGSTASIAGWGSLYYQGPSRSHLQQVSVPIVDNGACSVAYQNFGPIWSFHLCAGARGIDACQGDSGGPLVQDGTVIGVVSWGYGCAFNGYPTVYTRVSEFIEFIRQHM</sequence>
<dbReference type="InterPro" id="IPR018114">
    <property type="entry name" value="TRYPSIN_HIS"/>
</dbReference>
<evidence type="ECO:0000256" key="4">
    <source>
        <dbReference type="SAM" id="SignalP"/>
    </source>
</evidence>
<keyword evidence="3" id="KW-0645">Protease</keyword>
<feature type="domain" description="Peptidase S1" evidence="5">
    <location>
        <begin position="28"/>
        <end position="252"/>
    </location>
</feature>
<evidence type="ECO:0000313" key="7">
    <source>
        <dbReference type="Proteomes" id="UP000069940"/>
    </source>
</evidence>
<dbReference type="Gene3D" id="2.40.10.10">
    <property type="entry name" value="Trypsin-like serine proteases"/>
    <property type="match status" value="1"/>
</dbReference>
<dbReference type="Pfam" id="PF00089">
    <property type="entry name" value="Trypsin"/>
    <property type="match status" value="1"/>
</dbReference>
<dbReference type="EnsemblMetazoa" id="AALFPA23_013661.R19784">
    <property type="protein sequence ID" value="AALFPA23_013661.P19784"/>
    <property type="gene ID" value="AALFPA23_013661"/>
</dbReference>
<dbReference type="InterPro" id="IPR033116">
    <property type="entry name" value="TRYPSIN_SER"/>
</dbReference>
<reference evidence="6" key="2">
    <citation type="submission" date="2025-05" db="UniProtKB">
        <authorList>
            <consortium name="EnsemblMetazoa"/>
        </authorList>
    </citation>
    <scope>IDENTIFICATION</scope>
    <source>
        <strain evidence="6">Foshan</strain>
    </source>
</reference>
<evidence type="ECO:0000256" key="3">
    <source>
        <dbReference type="RuleBase" id="RU363034"/>
    </source>
</evidence>
<dbReference type="PANTHER" id="PTHR24252:SF7">
    <property type="entry name" value="HYALIN"/>
    <property type="match status" value="1"/>
</dbReference>
<keyword evidence="3" id="KW-0378">Hydrolase</keyword>
<dbReference type="InterPro" id="IPR001254">
    <property type="entry name" value="Trypsin_dom"/>
</dbReference>
<comment type="similarity">
    <text evidence="2">Belongs to the peptidase S1 family. CLIP subfamily.</text>
</comment>
<dbReference type="InterPro" id="IPR009003">
    <property type="entry name" value="Peptidase_S1_PA"/>
</dbReference>
<dbReference type="PANTHER" id="PTHR24252">
    <property type="entry name" value="ACROSIN-RELATED"/>
    <property type="match status" value="1"/>
</dbReference>
<keyword evidence="1" id="KW-1015">Disulfide bond</keyword>
<dbReference type="InterPro" id="IPR001314">
    <property type="entry name" value="Peptidase_S1A"/>
</dbReference>
<dbReference type="PROSITE" id="PS00134">
    <property type="entry name" value="TRYPSIN_HIS"/>
    <property type="match status" value="1"/>
</dbReference>
<dbReference type="GeneID" id="109412054"/>
<keyword evidence="3" id="KW-0720">Serine protease</keyword>
<dbReference type="PRINTS" id="PR00722">
    <property type="entry name" value="CHYMOTRYPSIN"/>
</dbReference>
<accession>A0ABM1YZU7</accession>
<dbReference type="Proteomes" id="UP000069940">
    <property type="component" value="Unassembled WGS sequence"/>
</dbReference>
<feature type="signal peptide" evidence="4">
    <location>
        <begin position="1"/>
        <end position="20"/>
    </location>
</feature>
<evidence type="ECO:0000313" key="6">
    <source>
        <dbReference type="EnsemblMetazoa" id="AALFPA23_013661.P19784"/>
    </source>
</evidence>
<dbReference type="SMART" id="SM00020">
    <property type="entry name" value="Tryp_SPc"/>
    <property type="match status" value="1"/>
</dbReference>
<dbReference type="PROSITE" id="PS50240">
    <property type="entry name" value="TRYPSIN_DOM"/>
    <property type="match status" value="1"/>
</dbReference>
<dbReference type="CDD" id="cd00190">
    <property type="entry name" value="Tryp_SPc"/>
    <property type="match status" value="1"/>
</dbReference>
<dbReference type="InterPro" id="IPR043504">
    <property type="entry name" value="Peptidase_S1_PA_chymotrypsin"/>
</dbReference>
<protein>
    <recommendedName>
        <fullName evidence="5">Peptidase S1 domain-containing protein</fullName>
    </recommendedName>
</protein>
<evidence type="ECO:0000256" key="1">
    <source>
        <dbReference type="ARBA" id="ARBA00023157"/>
    </source>
</evidence>
<dbReference type="SUPFAM" id="SSF50494">
    <property type="entry name" value="Trypsin-like serine proteases"/>
    <property type="match status" value="1"/>
</dbReference>
<name>A0ABM1YZU7_AEDAL</name>
<reference evidence="7" key="1">
    <citation type="journal article" date="2015" name="Proc. Natl. Acad. Sci. U.S.A.">
        <title>Genome sequence of the Asian Tiger mosquito, Aedes albopictus, reveals insights into its biology, genetics, and evolution.</title>
        <authorList>
            <person name="Chen X.G."/>
            <person name="Jiang X."/>
            <person name="Gu J."/>
            <person name="Xu M."/>
            <person name="Wu Y."/>
            <person name="Deng Y."/>
            <person name="Zhang C."/>
            <person name="Bonizzoni M."/>
            <person name="Dermauw W."/>
            <person name="Vontas J."/>
            <person name="Armbruster P."/>
            <person name="Huang X."/>
            <person name="Yang Y."/>
            <person name="Zhang H."/>
            <person name="He W."/>
            <person name="Peng H."/>
            <person name="Liu Y."/>
            <person name="Wu K."/>
            <person name="Chen J."/>
            <person name="Lirakis M."/>
            <person name="Topalis P."/>
            <person name="Van Leeuwen T."/>
            <person name="Hall A.B."/>
            <person name="Jiang X."/>
            <person name="Thorpe C."/>
            <person name="Mueller R.L."/>
            <person name="Sun C."/>
            <person name="Waterhouse R.M."/>
            <person name="Yan G."/>
            <person name="Tu Z.J."/>
            <person name="Fang X."/>
            <person name="James A.A."/>
        </authorList>
    </citation>
    <scope>NUCLEOTIDE SEQUENCE [LARGE SCALE GENOMIC DNA]</scope>
    <source>
        <strain evidence="7">Foshan</strain>
    </source>
</reference>
<keyword evidence="7" id="KW-1185">Reference proteome</keyword>
<keyword evidence="4" id="KW-0732">Signal</keyword>
<feature type="chain" id="PRO_5045273746" description="Peptidase S1 domain-containing protein" evidence="4">
    <location>
        <begin position="21"/>
        <end position="252"/>
    </location>
</feature>
<evidence type="ECO:0000256" key="2">
    <source>
        <dbReference type="ARBA" id="ARBA00024195"/>
    </source>
</evidence>
<dbReference type="RefSeq" id="XP_019541244.3">
    <property type="nucleotide sequence ID" value="XM_019685699.3"/>
</dbReference>